<proteinExistence type="inferred from homology"/>
<dbReference type="EMBL" id="FOJU01000001">
    <property type="protein sequence ID" value="SFA74595.1"/>
    <property type="molecule type" value="Genomic_DNA"/>
</dbReference>
<dbReference type="InterPro" id="IPR052029">
    <property type="entry name" value="PpiD_chaperone"/>
</dbReference>
<gene>
    <name evidence="9" type="ORF">SAMN05421688_0555</name>
</gene>
<dbReference type="SUPFAM" id="SSF109998">
    <property type="entry name" value="Triger factor/SurA peptide-binding domain-like"/>
    <property type="match status" value="1"/>
</dbReference>
<evidence type="ECO:0000256" key="6">
    <source>
        <dbReference type="ARBA" id="ARBA00023186"/>
    </source>
</evidence>
<keyword evidence="9" id="KW-0413">Isomerase</keyword>
<protein>
    <submittedName>
        <fullName evidence="9">Peptidyl-prolyl cis-trans isomerase D</fullName>
    </submittedName>
</protein>
<dbReference type="GO" id="GO:0003755">
    <property type="term" value="F:peptidyl-prolyl cis-trans isomerase activity"/>
    <property type="evidence" value="ECO:0007669"/>
    <property type="project" value="InterPro"/>
</dbReference>
<sequence length="614" mass="66910">MAAKKKISNLLVFGLLALLIVGLAGFGATGLSGTSRTVGDVGGEGIAIERYAREVQQVINEAETQAQRSIPFAEAQSIGLDRVAISRLVGAVALEVETSHLGISAGDEFLREQILAIPNLRKSDGTFDRDAYAFALQSNGLTEAEFEDQLRRDAARGLLERAINTGIDMPDAYETLMFTYLGERRSFTYAPIEANTLNAPLSEPSDEDLRAFHEENAARYMIPETKRITYAWLLPDMIVGDVTVDEDALRESYEERIDEFVQPERRLVERLVFPDLEAAEEVRGQIDAAEIPFEAAVIARGLELADIDLGDVTRESLGAAGDPVFAAANGNVVGPIDTDFGPALFRVNGVIDATETSFEEAVPFLREDLAMERARRTIEAQASDIDDRLAGGATLEEIADETDMEIGTIDWRAGIAEDIAAYDSFNDAARTASEEDYPEVTELTDGGIFAVRLDEVVAARSAPFEDVAEEVRADWDAQQTAERLNARAEEILPQLREGASFEEAGLAPTSETNLTRRDFLADMPGALLDTVFAMETGDIETVSGENAVYVLRLDEITEPDPEADDLREIATRISDQAAQSLAADIGTAYANALRSRLGVRIDQQVLNAVNVNFQ</sequence>
<dbReference type="OrthoDB" id="9768393at2"/>
<dbReference type="InterPro" id="IPR000297">
    <property type="entry name" value="PPIase_PpiC"/>
</dbReference>
<keyword evidence="5" id="KW-0472">Membrane</keyword>
<accession>A0A1I0VE02</accession>
<evidence type="ECO:0000256" key="7">
    <source>
        <dbReference type="ARBA" id="ARBA00038408"/>
    </source>
</evidence>
<evidence type="ECO:0000256" key="1">
    <source>
        <dbReference type="ARBA" id="ARBA00004401"/>
    </source>
</evidence>
<evidence type="ECO:0000256" key="2">
    <source>
        <dbReference type="ARBA" id="ARBA00022475"/>
    </source>
</evidence>
<comment type="similarity">
    <text evidence="7">Belongs to the PpiD chaperone family.</text>
</comment>
<evidence type="ECO:0000313" key="9">
    <source>
        <dbReference type="EMBL" id="SFA74595.1"/>
    </source>
</evidence>
<comment type="subcellular location">
    <subcellularLocation>
        <location evidence="1">Cell membrane</location>
        <topology evidence="1">Single-pass type II membrane protein</topology>
    </subcellularLocation>
</comment>
<evidence type="ECO:0000256" key="4">
    <source>
        <dbReference type="ARBA" id="ARBA00022989"/>
    </source>
</evidence>
<dbReference type="InterPro" id="IPR027304">
    <property type="entry name" value="Trigger_fact/SurA_dom_sf"/>
</dbReference>
<evidence type="ECO:0000256" key="5">
    <source>
        <dbReference type="ARBA" id="ARBA00023136"/>
    </source>
</evidence>
<reference evidence="9 10" key="1">
    <citation type="submission" date="2016-10" db="EMBL/GenBank/DDBJ databases">
        <authorList>
            <person name="de Groot N.N."/>
        </authorList>
    </citation>
    <scope>NUCLEOTIDE SEQUENCE [LARGE SCALE GENOMIC DNA]</scope>
    <source>
        <strain evidence="9 10">DSM 29316</strain>
    </source>
</reference>
<keyword evidence="2" id="KW-1003">Cell membrane</keyword>
<dbReference type="RefSeq" id="WP_092060352.1">
    <property type="nucleotide sequence ID" value="NZ_FOJU01000001.1"/>
</dbReference>
<name>A0A1I0VE02_9RHOB</name>
<keyword evidence="6" id="KW-0143">Chaperone</keyword>
<dbReference type="PANTHER" id="PTHR47529">
    <property type="entry name" value="PEPTIDYL-PROLYL CIS-TRANS ISOMERASE D"/>
    <property type="match status" value="1"/>
</dbReference>
<feature type="domain" description="PpiC" evidence="8">
    <location>
        <begin position="244"/>
        <end position="361"/>
    </location>
</feature>
<evidence type="ECO:0000256" key="3">
    <source>
        <dbReference type="ARBA" id="ARBA00022692"/>
    </source>
</evidence>
<dbReference type="Proteomes" id="UP000198796">
    <property type="component" value="Unassembled WGS sequence"/>
</dbReference>
<evidence type="ECO:0000313" key="10">
    <source>
        <dbReference type="Proteomes" id="UP000198796"/>
    </source>
</evidence>
<dbReference type="AlphaFoldDB" id="A0A1I0VE02"/>
<dbReference type="Pfam" id="PF13145">
    <property type="entry name" value="Rotamase_2"/>
    <property type="match status" value="1"/>
</dbReference>
<organism evidence="9 10">
    <name type="scientific">Poseidonocella pacifica</name>
    <dbReference type="NCBI Taxonomy" id="871651"/>
    <lineage>
        <taxon>Bacteria</taxon>
        <taxon>Pseudomonadati</taxon>
        <taxon>Pseudomonadota</taxon>
        <taxon>Alphaproteobacteria</taxon>
        <taxon>Rhodobacterales</taxon>
        <taxon>Roseobacteraceae</taxon>
        <taxon>Poseidonocella</taxon>
    </lineage>
</organism>
<dbReference type="GO" id="GO:0005886">
    <property type="term" value="C:plasma membrane"/>
    <property type="evidence" value="ECO:0007669"/>
    <property type="project" value="UniProtKB-SubCell"/>
</dbReference>
<dbReference type="PANTHER" id="PTHR47529:SF1">
    <property type="entry name" value="PERIPLASMIC CHAPERONE PPID"/>
    <property type="match status" value="1"/>
</dbReference>
<keyword evidence="10" id="KW-1185">Reference proteome</keyword>
<evidence type="ECO:0000259" key="8">
    <source>
        <dbReference type="Pfam" id="PF13145"/>
    </source>
</evidence>
<dbReference type="SUPFAM" id="SSF54534">
    <property type="entry name" value="FKBP-like"/>
    <property type="match status" value="1"/>
</dbReference>
<keyword evidence="3" id="KW-0812">Transmembrane</keyword>
<dbReference type="STRING" id="871651.SAMN05421688_0555"/>
<dbReference type="Pfam" id="PF13624">
    <property type="entry name" value="SurA_N_3"/>
    <property type="match status" value="1"/>
</dbReference>
<keyword evidence="4" id="KW-1133">Transmembrane helix</keyword>